<dbReference type="GO" id="GO:0016846">
    <property type="term" value="F:carbon-sulfur lyase activity"/>
    <property type="evidence" value="ECO:0007669"/>
    <property type="project" value="InterPro"/>
</dbReference>
<sequence>MQHKGSCHCGVVRFTVEAPTDIIARRCNCSICNMTGFIHVIVEKPAFTLINGADNLNLYTFNSHTAQHYFCKTCGVKSFYIPRSHPDGYSINLNCLDKSTFSSITLEDFDGQNWEQNVKDIT</sequence>
<dbReference type="InParanoid" id="A0A2G4YWK2"/>
<dbReference type="PANTHER" id="PTHR28620">
    <property type="entry name" value="CENTROMERE PROTEIN V"/>
    <property type="match status" value="1"/>
</dbReference>
<organism evidence="5 6">
    <name type="scientific">Paremcibacter congregatus</name>
    <dbReference type="NCBI Taxonomy" id="2043170"/>
    <lineage>
        <taxon>Bacteria</taxon>
        <taxon>Pseudomonadati</taxon>
        <taxon>Pseudomonadota</taxon>
        <taxon>Alphaproteobacteria</taxon>
        <taxon>Emcibacterales</taxon>
        <taxon>Emcibacteraceae</taxon>
        <taxon>Paremcibacter</taxon>
    </lineage>
</organism>
<evidence type="ECO:0000256" key="3">
    <source>
        <dbReference type="ARBA" id="ARBA00022833"/>
    </source>
</evidence>
<comment type="similarity">
    <text evidence="1">Belongs to the Gfa family.</text>
</comment>
<dbReference type="Pfam" id="PF04828">
    <property type="entry name" value="GFA"/>
    <property type="match status" value="1"/>
</dbReference>
<protein>
    <submittedName>
        <fullName evidence="5">Aldehyde-activating protein</fullName>
    </submittedName>
</protein>
<reference evidence="5 6" key="1">
    <citation type="submission" date="2017-10" db="EMBL/GenBank/DDBJ databases">
        <title>Frigbacter circumglobatus gen. nov. sp. nov., isolated from sediment cultured in situ.</title>
        <authorList>
            <person name="Zhao Z."/>
        </authorList>
    </citation>
    <scope>NUCLEOTIDE SEQUENCE [LARGE SCALE GENOMIC DNA]</scope>
    <source>
        <strain evidence="5 6">ZYL</strain>
    </source>
</reference>
<evidence type="ECO:0000259" key="4">
    <source>
        <dbReference type="PROSITE" id="PS51891"/>
    </source>
</evidence>
<dbReference type="PROSITE" id="PS51891">
    <property type="entry name" value="CENP_V_GFA"/>
    <property type="match status" value="1"/>
</dbReference>
<dbReference type="RefSeq" id="WP_099471019.1">
    <property type="nucleotide sequence ID" value="NZ_CP041025.1"/>
</dbReference>
<proteinExistence type="inferred from homology"/>
<keyword evidence="6" id="KW-1185">Reference proteome</keyword>
<evidence type="ECO:0000313" key="5">
    <source>
        <dbReference type="EMBL" id="PHZ86643.1"/>
    </source>
</evidence>
<feature type="domain" description="CENP-V/GFA" evidence="4">
    <location>
        <begin position="3"/>
        <end position="115"/>
    </location>
</feature>
<dbReference type="EMBL" id="PDEM01000007">
    <property type="protein sequence ID" value="PHZ86643.1"/>
    <property type="molecule type" value="Genomic_DNA"/>
</dbReference>
<dbReference type="AlphaFoldDB" id="A0A2G4YWK2"/>
<dbReference type="SUPFAM" id="SSF51316">
    <property type="entry name" value="Mss4-like"/>
    <property type="match status" value="1"/>
</dbReference>
<dbReference type="OrthoDB" id="7159017at2"/>
<keyword evidence="2" id="KW-0479">Metal-binding</keyword>
<dbReference type="PANTHER" id="PTHR28620:SF1">
    <property type="entry name" value="CENP-V_GFA DOMAIN-CONTAINING PROTEIN"/>
    <property type="match status" value="1"/>
</dbReference>
<name>A0A2G4YWK2_9PROT</name>
<comment type="caution">
    <text evidence="5">The sequence shown here is derived from an EMBL/GenBank/DDBJ whole genome shotgun (WGS) entry which is preliminary data.</text>
</comment>
<dbReference type="InterPro" id="IPR006913">
    <property type="entry name" value="CENP-V/GFA"/>
</dbReference>
<evidence type="ECO:0000256" key="1">
    <source>
        <dbReference type="ARBA" id="ARBA00005495"/>
    </source>
</evidence>
<gene>
    <name evidence="5" type="ORF">CRD36_01850</name>
</gene>
<accession>A0A2G4YWK2</accession>
<dbReference type="InterPro" id="IPR011057">
    <property type="entry name" value="Mss4-like_sf"/>
</dbReference>
<evidence type="ECO:0000313" key="6">
    <source>
        <dbReference type="Proteomes" id="UP000229730"/>
    </source>
</evidence>
<dbReference type="Proteomes" id="UP000229730">
    <property type="component" value="Unassembled WGS sequence"/>
</dbReference>
<dbReference type="Gene3D" id="2.170.150.70">
    <property type="match status" value="1"/>
</dbReference>
<evidence type="ECO:0000256" key="2">
    <source>
        <dbReference type="ARBA" id="ARBA00022723"/>
    </source>
</evidence>
<dbReference type="GO" id="GO:0046872">
    <property type="term" value="F:metal ion binding"/>
    <property type="evidence" value="ECO:0007669"/>
    <property type="project" value="UniProtKB-KW"/>
</dbReference>
<dbReference type="InterPro" id="IPR052355">
    <property type="entry name" value="CENP-V-like"/>
</dbReference>
<keyword evidence="3" id="KW-0862">Zinc</keyword>